<feature type="signal peptide" evidence="1">
    <location>
        <begin position="1"/>
        <end position="21"/>
    </location>
</feature>
<evidence type="ECO:0000313" key="5">
    <source>
        <dbReference type="Proteomes" id="UP000016922"/>
    </source>
</evidence>
<dbReference type="PANTHER" id="PTHR46310">
    <property type="entry name" value="AMIDASE 1"/>
    <property type="match status" value="1"/>
</dbReference>
<protein>
    <submittedName>
        <fullName evidence="4">Amidase signature (AS) enzyme</fullName>
    </submittedName>
</protein>
<accession>S3CEK4</accession>
<dbReference type="OrthoDB" id="5423360at2759"/>
<evidence type="ECO:0000313" key="4">
    <source>
        <dbReference type="EMBL" id="EPE24927.1"/>
    </source>
</evidence>
<dbReference type="OMA" id="GNRAWYW"/>
<feature type="domain" description="Scytalone dehydratase-like protein Arp1 N-terminal" evidence="3">
    <location>
        <begin position="57"/>
        <end position="170"/>
    </location>
</feature>
<keyword evidence="1" id="KW-0732">Signal</keyword>
<organism evidence="4 5">
    <name type="scientific">Glarea lozoyensis (strain ATCC 20868 / MF5171)</name>
    <dbReference type="NCBI Taxonomy" id="1116229"/>
    <lineage>
        <taxon>Eukaryota</taxon>
        <taxon>Fungi</taxon>
        <taxon>Dikarya</taxon>
        <taxon>Ascomycota</taxon>
        <taxon>Pezizomycotina</taxon>
        <taxon>Leotiomycetes</taxon>
        <taxon>Helotiales</taxon>
        <taxon>Helotiaceae</taxon>
        <taxon>Glarea</taxon>
    </lineage>
</organism>
<dbReference type="KEGG" id="glz:GLAREA_11508"/>
<dbReference type="InterPro" id="IPR036928">
    <property type="entry name" value="AS_sf"/>
</dbReference>
<dbReference type="Gene3D" id="3.90.1300.10">
    <property type="entry name" value="Amidase signature (AS) domain"/>
    <property type="match status" value="1"/>
</dbReference>
<proteinExistence type="predicted"/>
<evidence type="ECO:0000259" key="2">
    <source>
        <dbReference type="Pfam" id="PF01425"/>
    </source>
</evidence>
<dbReference type="Pfam" id="PF01425">
    <property type="entry name" value="Amidase"/>
    <property type="match status" value="1"/>
</dbReference>
<name>S3CEK4_GLAL2</name>
<dbReference type="AlphaFoldDB" id="S3CEK4"/>
<dbReference type="PANTHER" id="PTHR46310:SF7">
    <property type="entry name" value="AMIDASE 1"/>
    <property type="match status" value="1"/>
</dbReference>
<gene>
    <name evidence="4" type="ORF">GLAREA_11508</name>
</gene>
<dbReference type="HOGENOM" id="CLU_020129_1_0_1"/>
<dbReference type="RefSeq" id="XP_008087842.1">
    <property type="nucleotide sequence ID" value="XM_008089651.1"/>
</dbReference>
<sequence>MFSSFINGGIAVLAYASLATAISSSAGRTVNVDGTFYYVPATAVSSLGVSWNELKVATSSGDDLIPMTVMSGDFSTFDASTLNSAIANFTAEDDVFSRGFLQAVYLISTTPSELHANLTDTLSTYGNKLFMVSATSNSSVSTTDCTVAIPNGPYFVSAYTGSIYQAFRLYSDFEGAFTEGTIGAEEGNYSTLSASIPGVQSPTIGVPSRLYYTKTKSQPLAGVRVGIKDIYDVAGTKRGCGSRAYYDLYPEANKTALAVQRIIDAGGIIVGKMKTSQFANGEAATADWVDYHSPFNPRGEGYSDPSSSSSGPGAGIGAYQWLDLALGSDTGGSVRNPAQVNGCYGNRPTHDLVALTNVMPLSPLMDTAGFLTRDADIWKAAGEILYTSNLTTFTSFPKTLYTTGFPVNASTEAEGVLLDFLVKLEGFLNTTSSVLDYDTMWSTSAQANSTSAPDLSSLLALTYPTLITKQQWELLGAPFLADYAAANDGRTPFIDPVPEFRWGYGKSKNTTLEDGIQNKTIFKDWWNESVMPKNAETCSENLLLYPGTLATPNYRNVYLDPPSLPAGWGVYNIAIFAGVPDMVVPVGQAPYNSTISNHIEYLPVAVDIIAAPGCDAVIFELASQLQAAGITRAPKAGSTMYRRDVGGRLE</sequence>
<dbReference type="eggNOG" id="KOG1211">
    <property type="taxonomic scope" value="Eukaryota"/>
</dbReference>
<feature type="chain" id="PRO_5004507131" evidence="1">
    <location>
        <begin position="22"/>
        <end position="650"/>
    </location>
</feature>
<dbReference type="EMBL" id="KE145372">
    <property type="protein sequence ID" value="EPE24927.1"/>
    <property type="molecule type" value="Genomic_DNA"/>
</dbReference>
<dbReference type="InterPro" id="IPR023631">
    <property type="entry name" value="Amidase_dom"/>
</dbReference>
<evidence type="ECO:0000259" key="3">
    <source>
        <dbReference type="Pfam" id="PF26053"/>
    </source>
</evidence>
<dbReference type="SUPFAM" id="SSF75304">
    <property type="entry name" value="Amidase signature (AS) enzymes"/>
    <property type="match status" value="1"/>
</dbReference>
<keyword evidence="5" id="KW-1185">Reference proteome</keyword>
<feature type="domain" description="Amidase" evidence="2">
    <location>
        <begin position="214"/>
        <end position="376"/>
    </location>
</feature>
<evidence type="ECO:0000256" key="1">
    <source>
        <dbReference type="SAM" id="SignalP"/>
    </source>
</evidence>
<dbReference type="Pfam" id="PF26053">
    <property type="entry name" value="DUF8016"/>
    <property type="match status" value="1"/>
</dbReference>
<reference evidence="4 5" key="1">
    <citation type="journal article" date="2013" name="BMC Genomics">
        <title>Genomics-driven discovery of the pneumocandin biosynthetic gene cluster in the fungus Glarea lozoyensis.</title>
        <authorList>
            <person name="Chen L."/>
            <person name="Yue Q."/>
            <person name="Zhang X."/>
            <person name="Xiang M."/>
            <person name="Wang C."/>
            <person name="Li S."/>
            <person name="Che Y."/>
            <person name="Ortiz-Lopez F.J."/>
            <person name="Bills G.F."/>
            <person name="Liu X."/>
            <person name="An Z."/>
        </authorList>
    </citation>
    <scope>NUCLEOTIDE SEQUENCE [LARGE SCALE GENOMIC DNA]</scope>
    <source>
        <strain evidence="5">ATCC 20868 / MF5171</strain>
    </source>
</reference>
<dbReference type="Proteomes" id="UP000016922">
    <property type="component" value="Unassembled WGS sequence"/>
</dbReference>
<dbReference type="STRING" id="1116229.S3CEK4"/>
<dbReference type="InterPro" id="IPR058329">
    <property type="entry name" value="Arp1_N"/>
</dbReference>
<dbReference type="GeneID" id="19470549"/>